<accession>A0A2I0X5S2</accession>
<proteinExistence type="predicted"/>
<protein>
    <submittedName>
        <fullName evidence="1">Uncharacterized protein</fullName>
    </submittedName>
</protein>
<sequence>MKLSSAWAAEARFWFQLTTHRPAKRTFPGHQLAAAPSDYTFGSTPSITSTPTSSSTPPTPTIASMWAVLLF</sequence>
<reference evidence="1 2" key="2">
    <citation type="journal article" date="2017" name="Nature">
        <title>The Apostasia genome and the evolution of orchids.</title>
        <authorList>
            <person name="Zhang G.Q."/>
            <person name="Liu K.W."/>
            <person name="Li Z."/>
            <person name="Lohaus R."/>
            <person name="Hsiao Y.Y."/>
            <person name="Niu S.C."/>
            <person name="Wang J.Y."/>
            <person name="Lin Y.C."/>
            <person name="Xu Q."/>
            <person name="Chen L.J."/>
            <person name="Yoshida K."/>
            <person name="Fujiwara S."/>
            <person name="Wang Z.W."/>
            <person name="Zhang Y.Q."/>
            <person name="Mitsuda N."/>
            <person name="Wang M."/>
            <person name="Liu G.H."/>
            <person name="Pecoraro L."/>
            <person name="Huang H.X."/>
            <person name="Xiao X.J."/>
            <person name="Lin M."/>
            <person name="Wu X.Y."/>
            <person name="Wu W.L."/>
            <person name="Chen Y.Y."/>
            <person name="Chang S.B."/>
            <person name="Sakamoto S."/>
            <person name="Ohme-Takagi M."/>
            <person name="Yagi M."/>
            <person name="Zeng S.J."/>
            <person name="Shen C.Y."/>
            <person name="Yeh C.M."/>
            <person name="Luo Y.B."/>
            <person name="Tsai W.C."/>
            <person name="Van de Peer Y."/>
            <person name="Liu Z.J."/>
        </authorList>
    </citation>
    <scope>NUCLEOTIDE SEQUENCE [LARGE SCALE GENOMIC DNA]</scope>
    <source>
        <tissue evidence="1">The whole plant</tissue>
    </source>
</reference>
<dbReference type="AlphaFoldDB" id="A0A2I0X5S2"/>
<gene>
    <name evidence="1" type="ORF">MA16_Dca006663</name>
</gene>
<dbReference type="Proteomes" id="UP000233837">
    <property type="component" value="Unassembled WGS sequence"/>
</dbReference>
<evidence type="ECO:0000313" key="1">
    <source>
        <dbReference type="EMBL" id="PKU83262.1"/>
    </source>
</evidence>
<evidence type="ECO:0000313" key="2">
    <source>
        <dbReference type="Proteomes" id="UP000233837"/>
    </source>
</evidence>
<organism evidence="1 2">
    <name type="scientific">Dendrobium catenatum</name>
    <dbReference type="NCBI Taxonomy" id="906689"/>
    <lineage>
        <taxon>Eukaryota</taxon>
        <taxon>Viridiplantae</taxon>
        <taxon>Streptophyta</taxon>
        <taxon>Embryophyta</taxon>
        <taxon>Tracheophyta</taxon>
        <taxon>Spermatophyta</taxon>
        <taxon>Magnoliopsida</taxon>
        <taxon>Liliopsida</taxon>
        <taxon>Asparagales</taxon>
        <taxon>Orchidaceae</taxon>
        <taxon>Epidendroideae</taxon>
        <taxon>Malaxideae</taxon>
        <taxon>Dendrobiinae</taxon>
        <taxon>Dendrobium</taxon>
    </lineage>
</organism>
<keyword evidence="2" id="KW-1185">Reference proteome</keyword>
<reference evidence="1 2" key="1">
    <citation type="journal article" date="2016" name="Sci. Rep.">
        <title>The Dendrobium catenatum Lindl. genome sequence provides insights into polysaccharide synthase, floral development and adaptive evolution.</title>
        <authorList>
            <person name="Zhang G.Q."/>
            <person name="Xu Q."/>
            <person name="Bian C."/>
            <person name="Tsai W.C."/>
            <person name="Yeh C.M."/>
            <person name="Liu K.W."/>
            <person name="Yoshida K."/>
            <person name="Zhang L.S."/>
            <person name="Chang S.B."/>
            <person name="Chen F."/>
            <person name="Shi Y."/>
            <person name="Su Y.Y."/>
            <person name="Zhang Y.Q."/>
            <person name="Chen L.J."/>
            <person name="Yin Y."/>
            <person name="Lin M."/>
            <person name="Huang H."/>
            <person name="Deng H."/>
            <person name="Wang Z.W."/>
            <person name="Zhu S.L."/>
            <person name="Zhao X."/>
            <person name="Deng C."/>
            <person name="Niu S.C."/>
            <person name="Huang J."/>
            <person name="Wang M."/>
            <person name="Liu G.H."/>
            <person name="Yang H.J."/>
            <person name="Xiao X.J."/>
            <person name="Hsiao Y.Y."/>
            <person name="Wu W.L."/>
            <person name="Chen Y.Y."/>
            <person name="Mitsuda N."/>
            <person name="Ohme-Takagi M."/>
            <person name="Luo Y.B."/>
            <person name="Van de Peer Y."/>
            <person name="Liu Z.J."/>
        </authorList>
    </citation>
    <scope>NUCLEOTIDE SEQUENCE [LARGE SCALE GENOMIC DNA]</scope>
    <source>
        <tissue evidence="1">The whole plant</tissue>
    </source>
</reference>
<dbReference type="EMBL" id="KZ502134">
    <property type="protein sequence ID" value="PKU83262.1"/>
    <property type="molecule type" value="Genomic_DNA"/>
</dbReference>
<name>A0A2I0X5S2_9ASPA</name>